<dbReference type="AlphaFoldDB" id="A0A249DZF6"/>
<dbReference type="InterPro" id="IPR003838">
    <property type="entry name" value="ABC3_permease_C"/>
</dbReference>
<evidence type="ECO:0000313" key="11">
    <source>
        <dbReference type="Proteomes" id="UP000216438"/>
    </source>
</evidence>
<evidence type="ECO:0000256" key="3">
    <source>
        <dbReference type="ARBA" id="ARBA00022448"/>
    </source>
</evidence>
<dbReference type="NCBIfam" id="TIGR02212">
    <property type="entry name" value="lolCE"/>
    <property type="match status" value="1"/>
</dbReference>
<dbReference type="InterPro" id="IPR011925">
    <property type="entry name" value="LolCE_TM"/>
</dbReference>
<organism evidence="10 11">
    <name type="scientific">Candidatus Hamiltonella defensa</name>
    <name type="common">Bemisia tabaci</name>
    <dbReference type="NCBI Taxonomy" id="672795"/>
    <lineage>
        <taxon>Bacteria</taxon>
        <taxon>Pseudomonadati</taxon>
        <taxon>Pseudomonadota</taxon>
        <taxon>Gammaproteobacteria</taxon>
        <taxon>Enterobacterales</taxon>
        <taxon>Enterobacteriaceae</taxon>
        <taxon>aphid secondary symbionts</taxon>
        <taxon>Candidatus Williamhamiltonella</taxon>
    </lineage>
</organism>
<gene>
    <name evidence="10" type="ORF">BA171_04155</name>
</gene>
<dbReference type="GO" id="GO:0098797">
    <property type="term" value="C:plasma membrane protein complex"/>
    <property type="evidence" value="ECO:0007669"/>
    <property type="project" value="TreeGrafter"/>
</dbReference>
<accession>A0A249DZF6</accession>
<dbReference type="InterPro" id="IPR025857">
    <property type="entry name" value="MacB_PCD"/>
</dbReference>
<evidence type="ECO:0000259" key="8">
    <source>
        <dbReference type="Pfam" id="PF02687"/>
    </source>
</evidence>
<dbReference type="OrthoDB" id="9808461at2"/>
<name>A0A249DZF6_9ENTR</name>
<evidence type="ECO:0000256" key="2">
    <source>
        <dbReference type="ARBA" id="ARBA00005236"/>
    </source>
</evidence>
<dbReference type="Pfam" id="PF12704">
    <property type="entry name" value="MacB_PCD"/>
    <property type="match status" value="1"/>
</dbReference>
<keyword evidence="3" id="KW-0813">Transport</keyword>
<feature type="domain" description="MacB-like periplasmic core" evidence="9">
    <location>
        <begin position="29"/>
        <end position="237"/>
    </location>
</feature>
<proteinExistence type="inferred from homology"/>
<feature type="domain" description="ABC3 transporter permease C-terminal" evidence="8">
    <location>
        <begin position="276"/>
        <end position="409"/>
    </location>
</feature>
<comment type="similarity">
    <text evidence="2">Belongs to the ABC-4 integral membrane protein family. LolC/E subfamily.</text>
</comment>
<dbReference type="PANTHER" id="PTHR30489:SF0">
    <property type="entry name" value="LIPOPROTEIN-RELEASING SYSTEM TRANSMEMBRANE PROTEIN LOLE"/>
    <property type="match status" value="1"/>
</dbReference>
<evidence type="ECO:0000256" key="6">
    <source>
        <dbReference type="ARBA" id="ARBA00022989"/>
    </source>
</evidence>
<evidence type="ECO:0000256" key="4">
    <source>
        <dbReference type="ARBA" id="ARBA00022475"/>
    </source>
</evidence>
<dbReference type="GO" id="GO:0044874">
    <property type="term" value="P:lipoprotein localization to outer membrane"/>
    <property type="evidence" value="ECO:0007669"/>
    <property type="project" value="InterPro"/>
</dbReference>
<dbReference type="RefSeq" id="WP_016857262.1">
    <property type="nucleotide sequence ID" value="NZ_CP016303.1"/>
</dbReference>
<keyword evidence="4" id="KW-1003">Cell membrane</keyword>
<evidence type="ECO:0000259" key="9">
    <source>
        <dbReference type="Pfam" id="PF12704"/>
    </source>
</evidence>
<comment type="subcellular location">
    <subcellularLocation>
        <location evidence="1">Cell membrane</location>
        <topology evidence="1">Multi-pass membrane protein</topology>
    </subcellularLocation>
</comment>
<dbReference type="NCBIfam" id="NF008357">
    <property type="entry name" value="PRK11146.1"/>
    <property type="match status" value="1"/>
</dbReference>
<keyword evidence="7" id="KW-0472">Membrane</keyword>
<dbReference type="NCBIfam" id="TIGR02213">
    <property type="entry name" value="lolE_release"/>
    <property type="match status" value="1"/>
</dbReference>
<dbReference type="InterPro" id="IPR011926">
    <property type="entry name" value="LolE_gammaproteobact"/>
</dbReference>
<keyword evidence="10" id="KW-0449">Lipoprotein</keyword>
<evidence type="ECO:0000313" key="10">
    <source>
        <dbReference type="EMBL" id="ASX26287.1"/>
    </source>
</evidence>
<evidence type="ECO:0000256" key="5">
    <source>
        <dbReference type="ARBA" id="ARBA00022692"/>
    </source>
</evidence>
<dbReference type="InterPro" id="IPR051447">
    <property type="entry name" value="Lipoprotein-release_system"/>
</dbReference>
<dbReference type="EMBL" id="CP016303">
    <property type="protein sequence ID" value="ASX26287.1"/>
    <property type="molecule type" value="Genomic_DNA"/>
</dbReference>
<reference evidence="11" key="1">
    <citation type="submission" date="2016-06" db="EMBL/GenBank/DDBJ databases">
        <authorList>
            <person name="Chen W."/>
            <person name="Hasegawa D.K."/>
        </authorList>
    </citation>
    <scope>NUCLEOTIDE SEQUENCE [LARGE SCALE GENOMIC DNA]</scope>
    <source>
        <strain evidence="11">MEAM1</strain>
    </source>
</reference>
<reference evidence="10 11" key="2">
    <citation type="submission" date="2017-09" db="EMBL/GenBank/DDBJ databases">
        <title>The genome of whitefly Bemisia tabaci, a global crop pest, provides novel insights into virus transmission, host adaptation and insecticide resistance.</title>
        <authorList>
            <person name="Kaur N."/>
            <person name="Kliot A."/>
            <person name="Pinheiro P.V."/>
            <person name="Luan J."/>
            <person name="Zheng Y."/>
            <person name="Liu W."/>
            <person name="Sun H."/>
            <person name="Yang X."/>
            <person name="Xu Y."/>
            <person name="Luo Y."/>
            <person name="Kruse A."/>
            <person name="Fisher T.W."/>
            <person name="Nelson D.R."/>
            <person name="Elimelech M."/>
            <person name="MacCoss M."/>
            <person name="Johnson R."/>
            <person name="Cohen E."/>
            <person name="Hunter W.B."/>
            <person name="Brown J.K."/>
            <person name="Jander G."/>
            <person name="Cilia M."/>
            <person name="Douglas A.E."/>
            <person name="Ghanim M."/>
            <person name="Simmons A.M."/>
            <person name="Wintermantel W.M."/>
            <person name="Ling K.-S."/>
            <person name="Fei Z."/>
        </authorList>
    </citation>
    <scope>NUCLEOTIDE SEQUENCE [LARGE SCALE GENOMIC DNA]</scope>
    <source>
        <strain evidence="10 11">MEAM1</strain>
    </source>
</reference>
<dbReference type="GO" id="GO:0042953">
    <property type="term" value="P:lipoprotein transport"/>
    <property type="evidence" value="ECO:0007669"/>
    <property type="project" value="InterPro"/>
</dbReference>
<dbReference type="Proteomes" id="UP000216438">
    <property type="component" value="Chromosome"/>
</dbReference>
<protein>
    <submittedName>
        <fullName evidence="10">Lipoprotein transporter subunit LolE</fullName>
    </submittedName>
</protein>
<sequence>MTFLFARAWLIAWRFNRDRRKGGMVSLLSFISIFSIALGVAVLIISLSTMNGFERELKNRVLAVVPHGQIHFLDFSIYDWPLILNRVEKIKGIISAAPYIDFTGLIENETKIRAVQINGVSLKREHSISALPDFVLNHAWQKFKANQKQIILGQGLANTLGVKVGSWLTILIPNINPQIRLLKPKRIHLQVIGVFQLSGQLDHNLAIIPLSDAQQYLEMGDKISGIKIKIKDIFNADHITHKAAQATKIDVNFSSWISNYGYMYHDIQMIRSIMYIAMVLVMSVASFNIVSTLIMVVKDKKNDIAILRTLGAQDKLIQTIFIFYGLWTGLIGSISGVFLGVLLSLKLTEIMHLLEKWMGYSFLSGDIYFINFFPVELHWFDVFYVFMTSLLLSLMASWYPARRAIKLDPAKVLSGTN</sequence>
<evidence type="ECO:0000256" key="7">
    <source>
        <dbReference type="ARBA" id="ARBA00023136"/>
    </source>
</evidence>
<keyword evidence="5" id="KW-0812">Transmembrane</keyword>
<dbReference type="Pfam" id="PF02687">
    <property type="entry name" value="FtsX"/>
    <property type="match status" value="1"/>
</dbReference>
<evidence type="ECO:0000256" key="1">
    <source>
        <dbReference type="ARBA" id="ARBA00004651"/>
    </source>
</evidence>
<dbReference type="PANTHER" id="PTHR30489">
    <property type="entry name" value="LIPOPROTEIN-RELEASING SYSTEM TRANSMEMBRANE PROTEIN LOLE"/>
    <property type="match status" value="1"/>
</dbReference>
<keyword evidence="6" id="KW-1133">Transmembrane helix</keyword>